<feature type="signal peptide" evidence="1">
    <location>
        <begin position="1"/>
        <end position="22"/>
    </location>
</feature>
<feature type="chain" id="PRO_5024343936" evidence="1">
    <location>
        <begin position="23"/>
        <end position="309"/>
    </location>
</feature>
<protein>
    <submittedName>
        <fullName evidence="3">ADP-ribose pyrophosphatase, mitochondrial</fullName>
    </submittedName>
</protein>
<keyword evidence="2" id="KW-1185">Reference proteome</keyword>
<evidence type="ECO:0000256" key="1">
    <source>
        <dbReference type="SAM" id="SignalP"/>
    </source>
</evidence>
<dbReference type="WBParaSite" id="TMUE_3000014195.1">
    <property type="protein sequence ID" value="TMUE_3000014195.1"/>
    <property type="gene ID" value="WBGene00289846"/>
</dbReference>
<keyword evidence="1" id="KW-0732">Signal</keyword>
<dbReference type="InterPro" id="IPR015797">
    <property type="entry name" value="NUDIX_hydrolase-like_dom_sf"/>
</dbReference>
<dbReference type="GO" id="GO:0047631">
    <property type="term" value="F:ADP-ribose diphosphatase activity"/>
    <property type="evidence" value="ECO:0007669"/>
    <property type="project" value="InterPro"/>
</dbReference>
<sequence>MNSRVILSVYLVLFILPPLMEPSRESVKMRVPLRIRYPNTTIKRMDVPAALIDWKNYAMGYTPPSFSAPCSSSTDCDATCIGLKFNKKDGQVQRRSILGKYAVNDKNTPLNPNGRTGLSGRGWLPRYGPNHLVVLVLKRKSYCDQYAVMDKGSSYELDMFPSDFVNDPYEEVVPAKLLNMMINGLKEFSEKSKQEIISRAINKRKLLYWGVASDNRNTDNAWVEKIVYELSDDSLKLLGLMDLSKEEDFKVRWKCMSKVTVGRNVKIVKNRNYPTKVERMHSHFVRLRNTVHSKVEEHFSSDMPMDTSS</sequence>
<proteinExistence type="predicted"/>
<dbReference type="PANTHER" id="PTHR13030">
    <property type="entry name" value="NUDIX HYDROLASE"/>
    <property type="match status" value="1"/>
</dbReference>
<name>A0A5S6R3W0_TRIMR</name>
<dbReference type="InterPro" id="IPR039989">
    <property type="entry name" value="NUDT9"/>
</dbReference>
<dbReference type="SUPFAM" id="SSF55811">
    <property type="entry name" value="Nudix"/>
    <property type="match status" value="1"/>
</dbReference>
<organism evidence="2 3">
    <name type="scientific">Trichuris muris</name>
    <name type="common">Mouse whipworm</name>
    <dbReference type="NCBI Taxonomy" id="70415"/>
    <lineage>
        <taxon>Eukaryota</taxon>
        <taxon>Metazoa</taxon>
        <taxon>Ecdysozoa</taxon>
        <taxon>Nematoda</taxon>
        <taxon>Enoplea</taxon>
        <taxon>Dorylaimia</taxon>
        <taxon>Trichinellida</taxon>
        <taxon>Trichuridae</taxon>
        <taxon>Trichuris</taxon>
    </lineage>
</organism>
<dbReference type="Pfam" id="PF25969">
    <property type="entry name" value="NUDT9_N"/>
    <property type="match status" value="1"/>
</dbReference>
<evidence type="ECO:0000313" key="3">
    <source>
        <dbReference type="WBParaSite" id="TMUE_3000014195.1"/>
    </source>
</evidence>
<dbReference type="PANTHER" id="PTHR13030:SF8">
    <property type="entry name" value="ADP-RIBOSE PYROPHOSPHATASE, MITOCHONDRIAL"/>
    <property type="match status" value="1"/>
</dbReference>
<reference evidence="3" key="1">
    <citation type="submission" date="2019-12" db="UniProtKB">
        <authorList>
            <consortium name="WormBaseParasite"/>
        </authorList>
    </citation>
    <scope>IDENTIFICATION</scope>
</reference>
<dbReference type="AlphaFoldDB" id="A0A5S6R3W0"/>
<dbReference type="Gene3D" id="3.90.79.10">
    <property type="entry name" value="Nucleoside Triphosphate Pyrophosphohydrolase"/>
    <property type="match status" value="1"/>
</dbReference>
<evidence type="ECO:0000313" key="2">
    <source>
        <dbReference type="Proteomes" id="UP000046395"/>
    </source>
</evidence>
<accession>A0A5S6R3W0</accession>
<dbReference type="Proteomes" id="UP000046395">
    <property type="component" value="Unassembled WGS sequence"/>
</dbReference>